<evidence type="ECO:0000256" key="2">
    <source>
        <dbReference type="ARBA" id="ARBA00023157"/>
    </source>
</evidence>
<accession>A0A8L8KC31</accession>
<evidence type="ECO:0000256" key="1">
    <source>
        <dbReference type="ARBA" id="ARBA00022737"/>
    </source>
</evidence>
<keyword evidence="5" id="KW-1185">Reference proteome</keyword>
<dbReference type="CDD" id="cd00063">
    <property type="entry name" value="FN3"/>
    <property type="match status" value="2"/>
</dbReference>
<dbReference type="WBParaSite" id="HPBE_0001209501-mRNA-1">
    <property type="protein sequence ID" value="HPBE_0001209501-mRNA-1"/>
    <property type="gene ID" value="HPBE_0001209501"/>
</dbReference>
<dbReference type="AlphaFoldDB" id="A0A8L8KC31"/>
<evidence type="ECO:0000259" key="3">
    <source>
        <dbReference type="PROSITE" id="PS50835"/>
    </source>
</evidence>
<dbReference type="PANTHER" id="PTHR44170:SF6">
    <property type="entry name" value="CONTACTIN"/>
    <property type="match status" value="1"/>
</dbReference>
<dbReference type="SUPFAM" id="SSF48726">
    <property type="entry name" value="Immunoglobulin"/>
    <property type="match status" value="3"/>
</dbReference>
<dbReference type="PANTHER" id="PTHR44170">
    <property type="entry name" value="PROTEIN SIDEKICK"/>
    <property type="match status" value="1"/>
</dbReference>
<dbReference type="SMART" id="SM00060">
    <property type="entry name" value="FN3"/>
    <property type="match status" value="3"/>
</dbReference>
<dbReference type="InterPro" id="IPR003961">
    <property type="entry name" value="FN3_dom"/>
</dbReference>
<dbReference type="GO" id="GO:0030424">
    <property type="term" value="C:axon"/>
    <property type="evidence" value="ECO:0007669"/>
    <property type="project" value="TreeGrafter"/>
</dbReference>
<dbReference type="GO" id="GO:0005886">
    <property type="term" value="C:plasma membrane"/>
    <property type="evidence" value="ECO:0007669"/>
    <property type="project" value="TreeGrafter"/>
</dbReference>
<dbReference type="Gene3D" id="2.60.40.10">
    <property type="entry name" value="Immunoglobulins"/>
    <property type="match status" value="6"/>
</dbReference>
<dbReference type="Proteomes" id="UP000050761">
    <property type="component" value="Unassembled WGS sequence"/>
</dbReference>
<dbReference type="InterPro" id="IPR007110">
    <property type="entry name" value="Ig-like_dom"/>
</dbReference>
<protein>
    <submittedName>
        <fullName evidence="6">Down syndrome cell adhesion molecule b</fullName>
    </submittedName>
</protein>
<dbReference type="PROSITE" id="PS50853">
    <property type="entry name" value="FN3"/>
    <property type="match status" value="2"/>
</dbReference>
<evidence type="ECO:0000259" key="4">
    <source>
        <dbReference type="PROSITE" id="PS50853"/>
    </source>
</evidence>
<keyword evidence="2" id="KW-1015">Disulfide bond</keyword>
<reference evidence="6" key="1">
    <citation type="submission" date="2019-09" db="UniProtKB">
        <authorList>
            <consortium name="WormBaseParasite"/>
        </authorList>
    </citation>
    <scope>IDENTIFICATION</scope>
</reference>
<proteinExistence type="predicted"/>
<organism evidence="5 6">
    <name type="scientific">Heligmosomoides polygyrus</name>
    <name type="common">Parasitic roundworm</name>
    <dbReference type="NCBI Taxonomy" id="6339"/>
    <lineage>
        <taxon>Eukaryota</taxon>
        <taxon>Metazoa</taxon>
        <taxon>Ecdysozoa</taxon>
        <taxon>Nematoda</taxon>
        <taxon>Chromadorea</taxon>
        <taxon>Rhabditida</taxon>
        <taxon>Rhabditina</taxon>
        <taxon>Rhabditomorpha</taxon>
        <taxon>Strongyloidea</taxon>
        <taxon>Heligmosomidae</taxon>
        <taxon>Heligmosomoides</taxon>
    </lineage>
</organism>
<feature type="domain" description="Ig-like" evidence="3">
    <location>
        <begin position="161"/>
        <end position="254"/>
    </location>
</feature>
<feature type="domain" description="Fibronectin type-III" evidence="4">
    <location>
        <begin position="662"/>
        <end position="760"/>
    </location>
</feature>
<dbReference type="SMART" id="SM00409">
    <property type="entry name" value="IG"/>
    <property type="match status" value="3"/>
</dbReference>
<feature type="domain" description="Ig-like" evidence="3">
    <location>
        <begin position="260"/>
        <end position="347"/>
    </location>
</feature>
<dbReference type="GO" id="GO:0007411">
    <property type="term" value="P:axon guidance"/>
    <property type="evidence" value="ECO:0007669"/>
    <property type="project" value="TreeGrafter"/>
</dbReference>
<dbReference type="GO" id="GO:0098609">
    <property type="term" value="P:cell-cell adhesion"/>
    <property type="evidence" value="ECO:0007669"/>
    <property type="project" value="TreeGrafter"/>
</dbReference>
<dbReference type="InterPro" id="IPR003598">
    <property type="entry name" value="Ig_sub2"/>
</dbReference>
<dbReference type="InterPro" id="IPR013783">
    <property type="entry name" value="Ig-like_fold"/>
</dbReference>
<dbReference type="SUPFAM" id="SSF49265">
    <property type="entry name" value="Fibronectin type III"/>
    <property type="match status" value="2"/>
</dbReference>
<dbReference type="InterPro" id="IPR036179">
    <property type="entry name" value="Ig-like_dom_sf"/>
</dbReference>
<evidence type="ECO:0000313" key="5">
    <source>
        <dbReference type="Proteomes" id="UP000050761"/>
    </source>
</evidence>
<feature type="domain" description="Fibronectin type-III" evidence="4">
    <location>
        <begin position="441"/>
        <end position="550"/>
    </location>
</feature>
<dbReference type="SMART" id="SM00408">
    <property type="entry name" value="IGc2"/>
    <property type="match status" value="3"/>
</dbReference>
<dbReference type="Pfam" id="PF00041">
    <property type="entry name" value="fn3"/>
    <property type="match status" value="1"/>
</dbReference>
<dbReference type="InterPro" id="IPR003599">
    <property type="entry name" value="Ig_sub"/>
</dbReference>
<dbReference type="Pfam" id="PF13927">
    <property type="entry name" value="Ig_3"/>
    <property type="match status" value="2"/>
</dbReference>
<dbReference type="InterPro" id="IPR013151">
    <property type="entry name" value="Immunoglobulin_dom"/>
</dbReference>
<dbReference type="Pfam" id="PF00047">
    <property type="entry name" value="ig"/>
    <property type="match status" value="1"/>
</dbReference>
<sequence>LYDSSTDRILPSSERTLVSLDGTLYFSYVTKEDETSYACSLSLSSTQSGHYGPFFRLNVPVSQEAPFAPRIDSNQPQVFPENPVIGSTVYLECFAYGNPIPIYKWTRVDGRRVSKKAVLMQHGRILRFDHAEVTDTGRYKCSAGNSLGVAVREVTLSIRAPPVIVVPLSDLLLGSDTEFALECPLSTMDSHSTVEWFKDAKPIVPLLMPSDQRRRFHVHQTKLYVNSTVISDTGVYQCVVSNEIGLAYSSAYVQVQDSPPAFPRQSMPRKIFAVNGSSVSIPCLYHASPRGHSRWADAGGAKLPHKGRVRDQHGVLVVENILHDDGGYFFCTAHNRHGKAHYQVELVVVDKAQVRVESTDSAATPDEMNVSCSVEVDCGNASECPEAFFKWTFDNRSLNSLPGLRFKTKVSASEKISKPQRISCYSLYGEDSVDVMPRPSVPAPLALKVEQDQNVVRLAWRRPNTHRDIRNHAVSGEADTSGGYLVELRTKVDRQWRPAPREVVAESESQRVTLSDLAPNTLYQFRVRSVDSTTMGDPSVPTTWVKTPPAPPTEAVAGLKWKALDNTTLLVEWEPIETSHQSGEHLRYRLSWSLDKEAEQDAASHERNFLAHYVDTKTPQAVVHLNATNECRMVVFSVRPINDQGAGLVSTDTVAFMNHQGEPRRVSFTNATVLNSSHVSFSWEWEKTSHCGGSHAVQLTCTSTSSEDGQLSVTISAEFSEWILGGLSANTNYECVLRSVNGEENYGDYSSPIEITTKQQPPSEAPSINKLSLRTTESDLGYTTVIEWSAIPFPQGNTTDPEKGYKIFVYVSETASEAVVLTMPIARLSNPDRPSARLDGLRLMYMYTIQVRSLSSSYWNLFCYALDISVAA</sequence>
<keyword evidence="1" id="KW-0677">Repeat</keyword>
<dbReference type="InterPro" id="IPR036116">
    <property type="entry name" value="FN3_sf"/>
</dbReference>
<evidence type="ECO:0000313" key="6">
    <source>
        <dbReference type="WBParaSite" id="HPBE_0001209501-mRNA-1"/>
    </source>
</evidence>
<dbReference type="PROSITE" id="PS50835">
    <property type="entry name" value="IG_LIKE"/>
    <property type="match status" value="3"/>
</dbReference>
<feature type="domain" description="Ig-like" evidence="3">
    <location>
        <begin position="76"/>
        <end position="157"/>
    </location>
</feature>
<name>A0A8L8KC31_HELPZ</name>